<dbReference type="InterPro" id="IPR036388">
    <property type="entry name" value="WH-like_DNA-bd_sf"/>
</dbReference>
<sequence>MMVEPPPSQVQPDLAALYVRHREVLWRVAQSRLPKHLSHRTEDVIQDVFAKLLEKPPTQLINNWESYLVTLVRRHAITVCRKERDDRHGELPAEDGAAFAVGDGLAERAEAQVVGQALSRVEPRRRHVLERVVIADRPAKEVAAEMGISEGRISVLKKEGLQQLKSELEQQTGVAS</sequence>
<evidence type="ECO:0000259" key="7">
    <source>
        <dbReference type="Pfam" id="PF04545"/>
    </source>
</evidence>
<dbReference type="EMBL" id="SDMQ01000011">
    <property type="protein sequence ID" value="TBT83560.1"/>
    <property type="molecule type" value="Genomic_DNA"/>
</dbReference>
<dbReference type="AlphaFoldDB" id="A0A4Q9KC18"/>
<dbReference type="SUPFAM" id="SSF88946">
    <property type="entry name" value="Sigma2 domain of RNA polymerase sigma factors"/>
    <property type="match status" value="1"/>
</dbReference>
<comment type="similarity">
    <text evidence="1">Belongs to the sigma-70 factor family. ECF subfamily.</text>
</comment>
<dbReference type="InterPro" id="IPR013324">
    <property type="entry name" value="RNA_pol_sigma_r3/r4-like"/>
</dbReference>
<reference evidence="8 9" key="1">
    <citation type="submission" date="2019-01" db="EMBL/GenBank/DDBJ databases">
        <title>Lactibacter flavus gen. nov., sp. nov., a novel bacterium of the family Propionibacteriaceae isolated from raw milk and dairy products.</title>
        <authorList>
            <person name="Huptas C."/>
            <person name="Wenning M."/>
            <person name="Breitenwieser F."/>
            <person name="Doll E."/>
            <person name="Von Neubeck M."/>
            <person name="Busse H.-J."/>
            <person name="Scherer S."/>
        </authorList>
    </citation>
    <scope>NUCLEOTIDE SEQUENCE [LARGE SCALE GENOMIC DNA]</scope>
    <source>
        <strain evidence="8 9">KCTC 33808</strain>
    </source>
</reference>
<comment type="caution">
    <text evidence="8">The sequence shown here is derived from an EMBL/GenBank/DDBJ whole genome shotgun (WGS) entry which is preliminary data.</text>
</comment>
<dbReference type="OrthoDB" id="9799825at2"/>
<dbReference type="PANTHER" id="PTHR43133:SF8">
    <property type="entry name" value="RNA POLYMERASE SIGMA FACTOR HI_1459-RELATED"/>
    <property type="match status" value="1"/>
</dbReference>
<name>A0A4Q9KC18_9ACTN</name>
<proteinExistence type="inferred from homology"/>
<evidence type="ECO:0000256" key="3">
    <source>
        <dbReference type="ARBA" id="ARBA00023082"/>
    </source>
</evidence>
<dbReference type="GO" id="GO:0016987">
    <property type="term" value="F:sigma factor activity"/>
    <property type="evidence" value="ECO:0007669"/>
    <property type="project" value="UniProtKB-KW"/>
</dbReference>
<dbReference type="Gene3D" id="1.10.1740.10">
    <property type="match status" value="1"/>
</dbReference>
<feature type="domain" description="RNA polymerase sigma-70 region 2" evidence="6">
    <location>
        <begin position="17"/>
        <end position="84"/>
    </location>
</feature>
<dbReference type="SUPFAM" id="SSF88659">
    <property type="entry name" value="Sigma3 and sigma4 domains of RNA polymerase sigma factors"/>
    <property type="match status" value="1"/>
</dbReference>
<dbReference type="InterPro" id="IPR007630">
    <property type="entry name" value="RNA_pol_sigma70_r4"/>
</dbReference>
<dbReference type="GO" id="GO:0006352">
    <property type="term" value="P:DNA-templated transcription initiation"/>
    <property type="evidence" value="ECO:0007669"/>
    <property type="project" value="InterPro"/>
</dbReference>
<keyword evidence="9" id="KW-1185">Reference proteome</keyword>
<organism evidence="8 9">
    <name type="scientific">Propioniciclava sinopodophylli</name>
    <dbReference type="NCBI Taxonomy" id="1837344"/>
    <lineage>
        <taxon>Bacteria</taxon>
        <taxon>Bacillati</taxon>
        <taxon>Actinomycetota</taxon>
        <taxon>Actinomycetes</taxon>
        <taxon>Propionibacteriales</taxon>
        <taxon>Propionibacteriaceae</taxon>
        <taxon>Propioniciclava</taxon>
    </lineage>
</organism>
<dbReference type="GO" id="GO:0003677">
    <property type="term" value="F:DNA binding"/>
    <property type="evidence" value="ECO:0007669"/>
    <property type="project" value="UniProtKB-KW"/>
</dbReference>
<dbReference type="Pfam" id="PF04542">
    <property type="entry name" value="Sigma70_r2"/>
    <property type="match status" value="1"/>
</dbReference>
<keyword evidence="4" id="KW-0238">DNA-binding</keyword>
<evidence type="ECO:0000313" key="9">
    <source>
        <dbReference type="Proteomes" id="UP000292373"/>
    </source>
</evidence>
<dbReference type="InterPro" id="IPR013325">
    <property type="entry name" value="RNA_pol_sigma_r2"/>
</dbReference>
<dbReference type="NCBIfam" id="TIGR02937">
    <property type="entry name" value="sigma70-ECF"/>
    <property type="match status" value="1"/>
</dbReference>
<keyword evidence="5" id="KW-0804">Transcription</keyword>
<dbReference type="PANTHER" id="PTHR43133">
    <property type="entry name" value="RNA POLYMERASE ECF-TYPE SIGMA FACTO"/>
    <property type="match status" value="1"/>
</dbReference>
<dbReference type="InterPro" id="IPR014284">
    <property type="entry name" value="RNA_pol_sigma-70_dom"/>
</dbReference>
<evidence type="ECO:0000256" key="4">
    <source>
        <dbReference type="ARBA" id="ARBA00023125"/>
    </source>
</evidence>
<dbReference type="Gene3D" id="1.10.10.10">
    <property type="entry name" value="Winged helix-like DNA-binding domain superfamily/Winged helix DNA-binding domain"/>
    <property type="match status" value="1"/>
</dbReference>
<dbReference type="InterPro" id="IPR007627">
    <property type="entry name" value="RNA_pol_sigma70_r2"/>
</dbReference>
<accession>A0A4Q9KC18</accession>
<protein>
    <submittedName>
        <fullName evidence="8">Sigma-70 family RNA polymerase sigma factor</fullName>
    </submittedName>
</protein>
<dbReference type="Proteomes" id="UP000292373">
    <property type="component" value="Unassembled WGS sequence"/>
</dbReference>
<keyword evidence="3" id="KW-0731">Sigma factor</keyword>
<keyword evidence="2" id="KW-0805">Transcription regulation</keyword>
<feature type="domain" description="RNA polymerase sigma-70 region 4" evidence="7">
    <location>
        <begin position="117"/>
        <end position="165"/>
    </location>
</feature>
<gene>
    <name evidence="8" type="ORF">ET989_11440</name>
</gene>
<evidence type="ECO:0000256" key="2">
    <source>
        <dbReference type="ARBA" id="ARBA00023015"/>
    </source>
</evidence>
<evidence type="ECO:0000256" key="1">
    <source>
        <dbReference type="ARBA" id="ARBA00010641"/>
    </source>
</evidence>
<evidence type="ECO:0000313" key="8">
    <source>
        <dbReference type="EMBL" id="TBT83560.1"/>
    </source>
</evidence>
<evidence type="ECO:0000259" key="6">
    <source>
        <dbReference type="Pfam" id="PF04542"/>
    </source>
</evidence>
<dbReference type="Pfam" id="PF04545">
    <property type="entry name" value="Sigma70_r4"/>
    <property type="match status" value="1"/>
</dbReference>
<evidence type="ECO:0000256" key="5">
    <source>
        <dbReference type="ARBA" id="ARBA00023163"/>
    </source>
</evidence>
<dbReference type="InterPro" id="IPR039425">
    <property type="entry name" value="RNA_pol_sigma-70-like"/>
</dbReference>